<evidence type="ECO:0000313" key="2">
    <source>
        <dbReference type="Proteomes" id="UP000243197"/>
    </source>
</evidence>
<dbReference type="EMBL" id="AP014564">
    <property type="protein sequence ID" value="BAV94974.1"/>
    <property type="molecule type" value="Genomic_DNA"/>
</dbReference>
<evidence type="ECO:0000313" key="1">
    <source>
        <dbReference type="EMBL" id="BAV94974.1"/>
    </source>
</evidence>
<name>A0A1J1E6L4_9FLAO</name>
<gene>
    <name evidence="1" type="ORF">JBKA6_0961</name>
</gene>
<dbReference type="AlphaFoldDB" id="A0A1J1E6L4"/>
<proteinExistence type="predicted"/>
<accession>A0A1J1E6L4</accession>
<protein>
    <submittedName>
        <fullName evidence="1">Transposase</fullName>
    </submittedName>
</protein>
<dbReference type="KEGG" id="ise:JBKA6_0961"/>
<reference evidence="1 2" key="1">
    <citation type="submission" date="2014-03" db="EMBL/GenBank/DDBJ databases">
        <title>complete genome sequence of Flavobacteriaceae bacterium JBKA-6.</title>
        <authorList>
            <person name="Takano T."/>
            <person name="Nakamura Y."/>
            <person name="Takuma S."/>
            <person name="Yasuike M."/>
            <person name="Matsuyama T."/>
            <person name="Sakai T."/>
            <person name="Fujiwara A."/>
            <person name="Kimoto K."/>
            <person name="Fukuda Y."/>
            <person name="Kondo H."/>
            <person name="Hirono I."/>
            <person name="Nakayasu C."/>
        </authorList>
    </citation>
    <scope>NUCLEOTIDE SEQUENCE [LARGE SCALE GENOMIC DNA]</scope>
    <source>
        <strain evidence="1 2">JBKA-6</strain>
    </source>
</reference>
<keyword evidence="2" id="KW-1185">Reference proteome</keyword>
<organism evidence="1 2">
    <name type="scientific">Ichthyobacterium seriolicida</name>
    <dbReference type="NCBI Taxonomy" id="242600"/>
    <lineage>
        <taxon>Bacteria</taxon>
        <taxon>Pseudomonadati</taxon>
        <taxon>Bacteroidota</taxon>
        <taxon>Flavobacteriia</taxon>
        <taxon>Flavobacteriales</taxon>
        <taxon>Ichthyobacteriaceae</taxon>
        <taxon>Ichthyobacterium</taxon>
    </lineage>
</organism>
<sequence>MIENLNGKIRKYTKNRLSFPTDAAVIKSIFLSLREATKKMAQTHTKLGNNFESIFNYS</sequence>
<dbReference type="Proteomes" id="UP000243197">
    <property type="component" value="Chromosome"/>
</dbReference>